<feature type="transmembrane region" description="Helical" evidence="7">
    <location>
        <begin position="40"/>
        <end position="56"/>
    </location>
</feature>
<reference evidence="9 10" key="1">
    <citation type="submission" date="2024-11" db="EMBL/GenBank/DDBJ databases">
        <authorList>
            <person name="Heng Y.C."/>
            <person name="Lim A.C.H."/>
            <person name="Lee J.K.Y."/>
            <person name="Kittelmann S."/>
        </authorList>
    </citation>
    <scope>NUCLEOTIDE SEQUENCE [LARGE SCALE GENOMIC DNA]</scope>
    <source>
        <strain evidence="9 10">WILCCON 0114</strain>
    </source>
</reference>
<gene>
    <name evidence="9" type="ORF">ACJDT4_00645</name>
</gene>
<name>A0ABW8T8Q2_9CLOT</name>
<accession>A0ABW8T8Q2</accession>
<dbReference type="PROSITE" id="PS50928">
    <property type="entry name" value="ABC_TM1"/>
    <property type="match status" value="1"/>
</dbReference>
<dbReference type="PANTHER" id="PTHR30151">
    <property type="entry name" value="ALKANE SULFONATE ABC TRANSPORTER-RELATED, MEMBRANE SUBUNIT"/>
    <property type="match status" value="1"/>
</dbReference>
<evidence type="ECO:0000256" key="2">
    <source>
        <dbReference type="ARBA" id="ARBA00022448"/>
    </source>
</evidence>
<evidence type="ECO:0000256" key="3">
    <source>
        <dbReference type="ARBA" id="ARBA00022475"/>
    </source>
</evidence>
<feature type="transmembrane region" description="Helical" evidence="7">
    <location>
        <begin position="196"/>
        <end position="215"/>
    </location>
</feature>
<dbReference type="InterPro" id="IPR035906">
    <property type="entry name" value="MetI-like_sf"/>
</dbReference>
<dbReference type="Proteomes" id="UP001623592">
    <property type="component" value="Unassembled WGS sequence"/>
</dbReference>
<dbReference type="Pfam" id="PF00528">
    <property type="entry name" value="BPD_transp_1"/>
    <property type="match status" value="1"/>
</dbReference>
<dbReference type="EMBL" id="JBJIAA010000001">
    <property type="protein sequence ID" value="MFL0248914.1"/>
    <property type="molecule type" value="Genomic_DNA"/>
</dbReference>
<evidence type="ECO:0000256" key="6">
    <source>
        <dbReference type="ARBA" id="ARBA00023136"/>
    </source>
</evidence>
<feature type="transmembrane region" description="Helical" evidence="7">
    <location>
        <begin position="128"/>
        <end position="148"/>
    </location>
</feature>
<comment type="similarity">
    <text evidence="7">Belongs to the binding-protein-dependent transport system permease family.</text>
</comment>
<keyword evidence="4 7" id="KW-0812">Transmembrane</keyword>
<proteinExistence type="inferred from homology"/>
<evidence type="ECO:0000256" key="7">
    <source>
        <dbReference type="RuleBase" id="RU363032"/>
    </source>
</evidence>
<comment type="caution">
    <text evidence="9">The sequence shown here is derived from an EMBL/GenBank/DDBJ whole genome shotgun (WGS) entry which is preliminary data.</text>
</comment>
<feature type="transmembrane region" description="Helical" evidence="7">
    <location>
        <begin position="154"/>
        <end position="175"/>
    </location>
</feature>
<keyword evidence="5 7" id="KW-1133">Transmembrane helix</keyword>
<dbReference type="CDD" id="cd06261">
    <property type="entry name" value="TM_PBP2"/>
    <property type="match status" value="1"/>
</dbReference>
<protein>
    <submittedName>
        <fullName evidence="9">ABC transporter permease</fullName>
    </submittedName>
</protein>
<sequence>MKTLGFTLISYGRRWTKVNETLEQQEYISGLKKEKIKIRITRISILIAIFALWEIAGDLNWVDPFLISTPSRMIKSLITIYSEGTLLTHIWVTCFETIIGFISGTILGTIIAVLLWWSKFASKVLDPYLVVLNALPKIALAPIIIFWVGNGMKAIIIVALLISIVTTIISVLNGFNAIDQDKIKLLQTLGANKLQILLHLIIPASIPTLISALKINVGLSWVGVIMGEFLVAKEGLGFLIVYGGQISQLDMVMMSIVILSALAYIMYLIVDLLEKRLNAKY</sequence>
<evidence type="ECO:0000259" key="8">
    <source>
        <dbReference type="PROSITE" id="PS50928"/>
    </source>
</evidence>
<evidence type="ECO:0000256" key="1">
    <source>
        <dbReference type="ARBA" id="ARBA00004651"/>
    </source>
</evidence>
<feature type="transmembrane region" description="Helical" evidence="7">
    <location>
        <begin position="249"/>
        <end position="270"/>
    </location>
</feature>
<comment type="subcellular location">
    <subcellularLocation>
        <location evidence="1 7">Cell membrane</location>
        <topology evidence="1 7">Multi-pass membrane protein</topology>
    </subcellularLocation>
</comment>
<evidence type="ECO:0000256" key="4">
    <source>
        <dbReference type="ARBA" id="ARBA00022692"/>
    </source>
</evidence>
<dbReference type="Gene3D" id="1.10.3720.10">
    <property type="entry name" value="MetI-like"/>
    <property type="match status" value="1"/>
</dbReference>
<keyword evidence="2 7" id="KW-0813">Transport</keyword>
<feature type="transmembrane region" description="Helical" evidence="7">
    <location>
        <begin position="90"/>
        <end position="116"/>
    </location>
</feature>
<dbReference type="RefSeq" id="WP_406785592.1">
    <property type="nucleotide sequence ID" value="NZ_JBJIAA010000001.1"/>
</dbReference>
<dbReference type="PANTHER" id="PTHR30151:SF19">
    <property type="entry name" value="ABC TRANSPORTER PERMEASE"/>
    <property type="match status" value="1"/>
</dbReference>
<feature type="domain" description="ABC transmembrane type-1" evidence="8">
    <location>
        <begin position="86"/>
        <end position="270"/>
    </location>
</feature>
<dbReference type="SUPFAM" id="SSF161098">
    <property type="entry name" value="MetI-like"/>
    <property type="match status" value="1"/>
</dbReference>
<evidence type="ECO:0000256" key="5">
    <source>
        <dbReference type="ARBA" id="ARBA00022989"/>
    </source>
</evidence>
<keyword evidence="10" id="KW-1185">Reference proteome</keyword>
<dbReference type="InterPro" id="IPR000515">
    <property type="entry name" value="MetI-like"/>
</dbReference>
<organism evidence="9 10">
    <name type="scientific">Clostridium neuense</name>
    <dbReference type="NCBI Taxonomy" id="1728934"/>
    <lineage>
        <taxon>Bacteria</taxon>
        <taxon>Bacillati</taxon>
        <taxon>Bacillota</taxon>
        <taxon>Clostridia</taxon>
        <taxon>Eubacteriales</taxon>
        <taxon>Clostridiaceae</taxon>
        <taxon>Clostridium</taxon>
    </lineage>
</organism>
<evidence type="ECO:0000313" key="9">
    <source>
        <dbReference type="EMBL" id="MFL0248914.1"/>
    </source>
</evidence>
<evidence type="ECO:0000313" key="10">
    <source>
        <dbReference type="Proteomes" id="UP001623592"/>
    </source>
</evidence>
<keyword evidence="6 7" id="KW-0472">Membrane</keyword>
<keyword evidence="3" id="KW-1003">Cell membrane</keyword>